<proteinExistence type="predicted"/>
<name>A0A382K4B6_9ZZZZ</name>
<reference evidence="1" key="1">
    <citation type="submission" date="2018-05" db="EMBL/GenBank/DDBJ databases">
        <authorList>
            <person name="Lanie J.A."/>
            <person name="Ng W.-L."/>
            <person name="Kazmierczak K.M."/>
            <person name="Andrzejewski T.M."/>
            <person name="Davidsen T.M."/>
            <person name="Wayne K.J."/>
            <person name="Tettelin H."/>
            <person name="Glass J.I."/>
            <person name="Rusch D."/>
            <person name="Podicherti R."/>
            <person name="Tsui H.-C.T."/>
            <person name="Winkler M.E."/>
        </authorList>
    </citation>
    <scope>NUCLEOTIDE SEQUENCE</scope>
</reference>
<dbReference type="AlphaFoldDB" id="A0A382K4B6"/>
<evidence type="ECO:0000313" key="1">
    <source>
        <dbReference type="EMBL" id="SVC19290.1"/>
    </source>
</evidence>
<gene>
    <name evidence="1" type="ORF">METZ01_LOCUS272144</name>
</gene>
<organism evidence="1">
    <name type="scientific">marine metagenome</name>
    <dbReference type="NCBI Taxonomy" id="408172"/>
    <lineage>
        <taxon>unclassified sequences</taxon>
        <taxon>metagenomes</taxon>
        <taxon>ecological metagenomes</taxon>
    </lineage>
</organism>
<sequence>RNFTSATKRLTNGLTPIGSCATSANKCLTFNQFCEIIFEVMRDKIIVSDRLMSDRVDSELAVLREHIKRFKEDVTFKCWNCDEERPIKDKKDWGFNEVCPECDLYLFDEAEKREKRRF</sequence>
<protein>
    <submittedName>
        <fullName evidence="1">Uncharacterized protein</fullName>
    </submittedName>
</protein>
<feature type="non-terminal residue" evidence="1">
    <location>
        <position position="1"/>
    </location>
</feature>
<dbReference type="EMBL" id="UINC01078322">
    <property type="protein sequence ID" value="SVC19290.1"/>
    <property type="molecule type" value="Genomic_DNA"/>
</dbReference>
<accession>A0A382K4B6</accession>